<dbReference type="EMBL" id="JAFIQS020000005">
    <property type="protein sequence ID" value="KAH9481975.1"/>
    <property type="molecule type" value="Genomic_DNA"/>
</dbReference>
<accession>A0ACB8H1U6</accession>
<name>A0ACB8H1U6_PSICU</name>
<sequence length="582" mass="67166">MSEIDEQDVLDVFQTHDRRKRVYNSLERKEIDPFKEEYFAATSNLERKQVVCKILPKLFNIWVTTGSRRLSATQEFAQKEAKRLLGWIRNNWRAPQPTGAELKGEKHKRTTVLWRTRPDDVYKEIASILGLEHADSTTPLAFETRSRAMGNIISRMTPQEKRALDREAETLNTVEYTDEQKLKRGNKYAFKRLDEAATVHWAEMGLMNITFVARLNESGQLSVRVHDQVASTLGVVSTLFEDQKPDEVTQMKRMVATYVRGLLNARDRIRNGTRNENTTEISILDQDPDGFPLLPSNFDASKYNKEQLEELYRMYMGQNYFLATNGRSKHAPFNALHEYQSTFISPEYLPPKVRLNAPRSVSLDDLRRIMDHIYARQEIFPPSQVFRFRKVKKFRKGDETTPTNYPDEDFQSDAEKRRVPPKKPKKAAKKKNTAAPTKPAPLESAPLRIEDMQGASQLVSFDSFQPVEAPSKAPPPPPHTKINMQDIDPVFILEPGRHTNKNKSSRPKPRPRKKPTTPDEIAQAEESRRLLEEARQIEASLHIPAHADKQAESSGVRRKHREVDEDLILSGKRVRRQRQRSH</sequence>
<proteinExistence type="predicted"/>
<organism evidence="1 2">
    <name type="scientific">Psilocybe cubensis</name>
    <name type="common">Psychedelic mushroom</name>
    <name type="synonym">Stropharia cubensis</name>
    <dbReference type="NCBI Taxonomy" id="181762"/>
    <lineage>
        <taxon>Eukaryota</taxon>
        <taxon>Fungi</taxon>
        <taxon>Dikarya</taxon>
        <taxon>Basidiomycota</taxon>
        <taxon>Agaricomycotina</taxon>
        <taxon>Agaricomycetes</taxon>
        <taxon>Agaricomycetidae</taxon>
        <taxon>Agaricales</taxon>
        <taxon>Agaricineae</taxon>
        <taxon>Strophariaceae</taxon>
        <taxon>Psilocybe</taxon>
    </lineage>
</organism>
<reference evidence="1" key="1">
    <citation type="submission" date="2021-10" db="EMBL/GenBank/DDBJ databases">
        <title>Psilocybe cubensis genome.</title>
        <authorList>
            <person name="Mckernan K.J."/>
            <person name="Crawford S."/>
            <person name="Trippe A."/>
            <person name="Kane L.T."/>
            <person name="Mclaughlin S."/>
        </authorList>
    </citation>
    <scope>NUCLEOTIDE SEQUENCE</scope>
    <source>
        <strain evidence="1">MGC-MH-2018</strain>
    </source>
</reference>
<comment type="caution">
    <text evidence="1">The sequence shown here is derived from an EMBL/GenBank/DDBJ whole genome shotgun (WGS) entry which is preliminary data.</text>
</comment>
<keyword evidence="2" id="KW-1185">Reference proteome</keyword>
<gene>
    <name evidence="1" type="ORF">JR316_0006505</name>
</gene>
<dbReference type="Proteomes" id="UP000664032">
    <property type="component" value="Unassembled WGS sequence"/>
</dbReference>
<protein>
    <submittedName>
        <fullName evidence="1">Uncharacterized protein</fullName>
    </submittedName>
</protein>
<evidence type="ECO:0000313" key="2">
    <source>
        <dbReference type="Proteomes" id="UP000664032"/>
    </source>
</evidence>
<evidence type="ECO:0000313" key="1">
    <source>
        <dbReference type="EMBL" id="KAH9481975.1"/>
    </source>
</evidence>